<name>A0A9X1R599_9BRAD</name>
<dbReference type="RefSeq" id="WP_237870439.1">
    <property type="nucleotide sequence ID" value="NZ_JAKLTY010000001.1"/>
</dbReference>
<evidence type="ECO:0000313" key="4">
    <source>
        <dbReference type="Proteomes" id="UP001139012"/>
    </source>
</evidence>
<reference evidence="2" key="1">
    <citation type="submission" date="2022-01" db="EMBL/GenBank/DDBJ databases">
        <title>Genome sequnece data of strain Bradyrhizobium sp. nov.</title>
        <authorList>
            <person name="Zhang J."/>
        </authorList>
    </citation>
    <scope>NUCLEOTIDE SEQUENCE</scope>
    <source>
        <strain evidence="3">WYCCWR 12774</strain>
        <strain evidence="2">WYCCWR 13023</strain>
    </source>
</reference>
<dbReference type="AlphaFoldDB" id="A0A9X1R599"/>
<dbReference type="EMBL" id="JAKLTY010000001">
    <property type="protein sequence ID" value="MCG2625280.1"/>
    <property type="molecule type" value="Genomic_DNA"/>
</dbReference>
<dbReference type="GO" id="GO:0008234">
    <property type="term" value="F:cysteine-type peptidase activity"/>
    <property type="evidence" value="ECO:0007669"/>
    <property type="project" value="InterPro"/>
</dbReference>
<dbReference type="EMBL" id="JAKLUA010000002">
    <property type="protein sequence ID" value="MCG2667349.1"/>
    <property type="molecule type" value="Genomic_DNA"/>
</dbReference>
<protein>
    <recommendedName>
        <fullName evidence="1">Gingipain domain-containing protein</fullName>
    </recommendedName>
</protein>
<sequence>MSADFAPAVVIKYFSSYTIHTPGVAERVDSWDFLEREKRDAERHRESQRLFAEFADSTKKYGRVAVETDRRQSNVKGKFFSDLGFDTVIVTDNKLLIAEPAVALTIIKSEFAGMLERMRQGGQISIKIGEREVIVSDQRELQTAVEAVEPLLAPKVRANPPASLVPASERQINIWIGGGKVGLKQALKIGETYLLNFRVGQPVSGSLTSGEAAAVNPNDVPPAGLPTDWLIVARGAELAAGTPDTEAKVETVGGVSTWSGRFKVLIPKEGDSATPQLRIKPLQASPAIDVCITARREGGFPRFNETYRQFRIELAAADSPDVAPVEPVHIADEIMPTATVHVGLGTTHEWTTPNGILGVAVLGPQAYVQGLAGTEQVDSLEPWLGVPAQVSGKIQNVRDAAEEMRAAWEHHFNNIDPADLAGRLTRWSQHQGGPEYSWSSLGNYADPSHQQEWDKMAASPELRKVAQHGRLLFHAFFPRNSNLNQWIAALVPGARLNVSWTPKAGAGFIPHVPFGLMYTADVPPEGQPIDPMGFLGLRCRIAYTSHVAAPASRSLGALDATHRAHFLYWGDAPTDVTGQEAQWQRAQWSAWQNQVFVPHKVQNAKAELLTLLNDPQPSPTSVLYLFCQCSTGAGNNPTLRFGSTNDPANVVAQTDFGTSVLVDRPLVFANACTTAAADPYMANDLEEAFFERGCRAYIGTETKVPIVFGSRFAEIFFRFFYRLADPDPMAAGEAVTQARLFLWTHYRNIGGLFYSYVNQYDLFLAREDEVLALRG</sequence>
<evidence type="ECO:0000313" key="3">
    <source>
        <dbReference type="EMBL" id="MCG2667349.1"/>
    </source>
</evidence>
<dbReference type="Proteomes" id="UP001139054">
    <property type="component" value="Unassembled WGS sequence"/>
</dbReference>
<proteinExistence type="predicted"/>
<evidence type="ECO:0000313" key="5">
    <source>
        <dbReference type="Proteomes" id="UP001139054"/>
    </source>
</evidence>
<organism evidence="2 5">
    <name type="scientific">Bradyrhizobium zhengyangense</name>
    <dbReference type="NCBI Taxonomy" id="2911009"/>
    <lineage>
        <taxon>Bacteria</taxon>
        <taxon>Pseudomonadati</taxon>
        <taxon>Pseudomonadota</taxon>
        <taxon>Alphaproteobacteria</taxon>
        <taxon>Hyphomicrobiales</taxon>
        <taxon>Nitrobacteraceae</taxon>
        <taxon>Bradyrhizobium</taxon>
    </lineage>
</organism>
<gene>
    <name evidence="3" type="ORF">L6637_10325</name>
    <name evidence="2" type="ORF">L6654_01490</name>
</gene>
<dbReference type="Proteomes" id="UP001139012">
    <property type="component" value="Unassembled WGS sequence"/>
</dbReference>
<feature type="domain" description="Gingipain" evidence="1">
    <location>
        <begin position="665"/>
        <end position="752"/>
    </location>
</feature>
<evidence type="ECO:0000313" key="2">
    <source>
        <dbReference type="EMBL" id="MCG2625280.1"/>
    </source>
</evidence>
<accession>A0A9X1R599</accession>
<evidence type="ECO:0000259" key="1">
    <source>
        <dbReference type="Pfam" id="PF01364"/>
    </source>
</evidence>
<comment type="caution">
    <text evidence="2">The sequence shown here is derived from an EMBL/GenBank/DDBJ whole genome shotgun (WGS) entry which is preliminary data.</text>
</comment>
<dbReference type="Pfam" id="PF01364">
    <property type="entry name" value="Peptidase_C25"/>
    <property type="match status" value="1"/>
</dbReference>
<dbReference type="InterPro" id="IPR001769">
    <property type="entry name" value="Gingipain"/>
</dbReference>
<dbReference type="GO" id="GO:0006508">
    <property type="term" value="P:proteolysis"/>
    <property type="evidence" value="ECO:0007669"/>
    <property type="project" value="InterPro"/>
</dbReference>
<keyword evidence="4" id="KW-1185">Reference proteome</keyword>